<proteinExistence type="predicted"/>
<evidence type="ECO:0000313" key="2">
    <source>
        <dbReference type="Proteomes" id="UP000789901"/>
    </source>
</evidence>
<name>A0ABN7W1N3_GIGMA</name>
<reference evidence="1 2" key="1">
    <citation type="submission" date="2021-06" db="EMBL/GenBank/DDBJ databases">
        <authorList>
            <person name="Kallberg Y."/>
            <person name="Tangrot J."/>
            <person name="Rosling A."/>
        </authorList>
    </citation>
    <scope>NUCLEOTIDE SEQUENCE [LARGE SCALE GENOMIC DNA]</scope>
    <source>
        <strain evidence="1 2">120-4 pot B 10/14</strain>
    </source>
</reference>
<accession>A0ABN7W1N3</accession>
<dbReference type="EMBL" id="CAJVQB010028350">
    <property type="protein sequence ID" value="CAG8812209.1"/>
    <property type="molecule type" value="Genomic_DNA"/>
</dbReference>
<sequence>MLELAGMALKLSKTDLKVAKVNSKRKYRAADLIEIVLNTAKYKGVKDVNGGFN</sequence>
<comment type="caution">
    <text evidence="1">The sequence shown here is derived from an EMBL/GenBank/DDBJ whole genome shotgun (WGS) entry which is preliminary data.</text>
</comment>
<organism evidence="1 2">
    <name type="scientific">Gigaspora margarita</name>
    <dbReference type="NCBI Taxonomy" id="4874"/>
    <lineage>
        <taxon>Eukaryota</taxon>
        <taxon>Fungi</taxon>
        <taxon>Fungi incertae sedis</taxon>
        <taxon>Mucoromycota</taxon>
        <taxon>Glomeromycotina</taxon>
        <taxon>Glomeromycetes</taxon>
        <taxon>Diversisporales</taxon>
        <taxon>Gigasporaceae</taxon>
        <taxon>Gigaspora</taxon>
    </lineage>
</organism>
<protein>
    <submittedName>
        <fullName evidence="1">27233_t:CDS:1</fullName>
    </submittedName>
</protein>
<feature type="non-terminal residue" evidence="1">
    <location>
        <position position="53"/>
    </location>
</feature>
<keyword evidence="2" id="KW-1185">Reference proteome</keyword>
<evidence type="ECO:0000313" key="1">
    <source>
        <dbReference type="EMBL" id="CAG8812209.1"/>
    </source>
</evidence>
<gene>
    <name evidence="1" type="ORF">GMARGA_LOCUS25518</name>
</gene>
<dbReference type="Proteomes" id="UP000789901">
    <property type="component" value="Unassembled WGS sequence"/>
</dbReference>